<evidence type="ECO:0000256" key="2">
    <source>
        <dbReference type="ARBA" id="ARBA00022679"/>
    </source>
</evidence>
<dbReference type="AlphaFoldDB" id="A0A165NM53"/>
<dbReference type="Proteomes" id="UP000077266">
    <property type="component" value="Unassembled WGS sequence"/>
</dbReference>
<evidence type="ECO:0008006" key="7">
    <source>
        <dbReference type="Google" id="ProtNLM"/>
    </source>
</evidence>
<protein>
    <recommendedName>
        <fullName evidence="7">Methyltransferase domain-containing protein</fullName>
    </recommendedName>
</protein>
<gene>
    <name evidence="5" type="ORF">EXIGLDRAFT_603603</name>
</gene>
<evidence type="ECO:0000256" key="4">
    <source>
        <dbReference type="ARBA" id="ARBA00038314"/>
    </source>
</evidence>
<reference evidence="5 6" key="1">
    <citation type="journal article" date="2016" name="Mol. Biol. Evol.">
        <title>Comparative Genomics of Early-Diverging Mushroom-Forming Fungi Provides Insights into the Origins of Lignocellulose Decay Capabilities.</title>
        <authorList>
            <person name="Nagy L.G."/>
            <person name="Riley R."/>
            <person name="Tritt A."/>
            <person name="Adam C."/>
            <person name="Daum C."/>
            <person name="Floudas D."/>
            <person name="Sun H."/>
            <person name="Yadav J.S."/>
            <person name="Pangilinan J."/>
            <person name="Larsson K.H."/>
            <person name="Matsuura K."/>
            <person name="Barry K."/>
            <person name="Labutti K."/>
            <person name="Kuo R."/>
            <person name="Ohm R.A."/>
            <person name="Bhattacharya S.S."/>
            <person name="Shirouzu T."/>
            <person name="Yoshinaga Y."/>
            <person name="Martin F.M."/>
            <person name="Grigoriev I.V."/>
            <person name="Hibbett D.S."/>
        </authorList>
    </citation>
    <scope>NUCLEOTIDE SEQUENCE [LARGE SCALE GENOMIC DNA]</scope>
    <source>
        <strain evidence="5 6">HHB12029</strain>
    </source>
</reference>
<dbReference type="GO" id="GO:0016740">
    <property type="term" value="F:transferase activity"/>
    <property type="evidence" value="ECO:0007669"/>
    <property type="project" value="UniProtKB-KW"/>
</dbReference>
<dbReference type="STRING" id="1314781.A0A165NM53"/>
<comment type="similarity">
    <text evidence="4">Belongs to the class I-like SAM-binding methyltransferase superfamily.</text>
</comment>
<accession>A0A165NM53</accession>
<dbReference type="InterPro" id="IPR029063">
    <property type="entry name" value="SAM-dependent_MTases_sf"/>
</dbReference>
<dbReference type="OrthoDB" id="2094832at2759"/>
<dbReference type="PANTHER" id="PTHR35897:SF1">
    <property type="entry name" value="METHYLTRANSFERASE AUSD"/>
    <property type="match status" value="1"/>
</dbReference>
<dbReference type="SUPFAM" id="SSF53335">
    <property type="entry name" value="S-adenosyl-L-methionine-dependent methyltransferases"/>
    <property type="match status" value="1"/>
</dbReference>
<evidence type="ECO:0000256" key="1">
    <source>
        <dbReference type="ARBA" id="ARBA00005179"/>
    </source>
</evidence>
<proteinExistence type="inferred from homology"/>
<sequence>MSLVSELTATKSWADVPLDPSLLALRPDETAFFKAQTGIEDEEVLRQHIIKNQEEAYQVAPYPCIRRFGFTRHASLKISRHPSYDEVMDMGRNNPTALLLDLACCVGNDARKAAADGWPAERIVASDLHPEFWDVGHRLFRSTPQSCPIQFIPGDLFSDAFLSSSAPPSPPPEGRLVNPKSLHGAFSAIHVAAFFHLFPLDKQREAASRIITLLAREPGSIIFGSNIGSDIAGQRLGQLPHLHNEQSWREMWASCGESDLEVSAELKSIDGYLGEGVRRRGTASDVGENAVVSMKWLVWSVRRHGG</sequence>
<name>A0A165NM53_EXIGL</name>
<dbReference type="Gene3D" id="3.40.50.150">
    <property type="entry name" value="Vaccinia Virus protein VP39"/>
    <property type="match status" value="1"/>
</dbReference>
<organism evidence="5 6">
    <name type="scientific">Exidia glandulosa HHB12029</name>
    <dbReference type="NCBI Taxonomy" id="1314781"/>
    <lineage>
        <taxon>Eukaryota</taxon>
        <taxon>Fungi</taxon>
        <taxon>Dikarya</taxon>
        <taxon>Basidiomycota</taxon>
        <taxon>Agaricomycotina</taxon>
        <taxon>Agaricomycetes</taxon>
        <taxon>Auriculariales</taxon>
        <taxon>Exidiaceae</taxon>
        <taxon>Exidia</taxon>
    </lineage>
</organism>
<dbReference type="InParanoid" id="A0A165NM53"/>
<evidence type="ECO:0000313" key="6">
    <source>
        <dbReference type="Proteomes" id="UP000077266"/>
    </source>
</evidence>
<evidence type="ECO:0000313" key="5">
    <source>
        <dbReference type="EMBL" id="KZW00939.1"/>
    </source>
</evidence>
<keyword evidence="2" id="KW-0808">Transferase</keyword>
<dbReference type="InterPro" id="IPR051654">
    <property type="entry name" value="Meroterpenoid_MTases"/>
</dbReference>
<keyword evidence="3" id="KW-0949">S-adenosyl-L-methionine</keyword>
<dbReference type="PANTHER" id="PTHR35897">
    <property type="entry name" value="METHYLTRANSFERASE AUSD"/>
    <property type="match status" value="1"/>
</dbReference>
<keyword evidence="6" id="KW-1185">Reference proteome</keyword>
<evidence type="ECO:0000256" key="3">
    <source>
        <dbReference type="ARBA" id="ARBA00022691"/>
    </source>
</evidence>
<comment type="pathway">
    <text evidence="1">Secondary metabolite biosynthesis.</text>
</comment>
<dbReference type="EMBL" id="KV425897">
    <property type="protein sequence ID" value="KZW00939.1"/>
    <property type="molecule type" value="Genomic_DNA"/>
</dbReference>